<feature type="transmembrane region" description="Helical" evidence="1">
    <location>
        <begin position="69"/>
        <end position="90"/>
    </location>
</feature>
<sequence>MIKHRVIWAAVMGLASLPALWATLNGASELVITDKAIGALVVVFPWISLGVMVAGWVRDVRVSRFWPIVGTLIAAPLALPAMLIWFWFFIPGVVLAIWQVQFHLGIGTYASKER</sequence>
<dbReference type="Proteomes" id="UP001499915">
    <property type="component" value="Unassembled WGS sequence"/>
</dbReference>
<evidence type="ECO:0000256" key="2">
    <source>
        <dbReference type="SAM" id="SignalP"/>
    </source>
</evidence>
<evidence type="ECO:0000313" key="4">
    <source>
        <dbReference type="Proteomes" id="UP001499915"/>
    </source>
</evidence>
<keyword evidence="1" id="KW-0812">Transmembrane</keyword>
<protein>
    <recommendedName>
        <fullName evidence="5">SPW repeat-containing protein</fullName>
    </recommendedName>
</protein>
<feature type="signal peptide" evidence="2">
    <location>
        <begin position="1"/>
        <end position="21"/>
    </location>
</feature>
<keyword evidence="2" id="KW-0732">Signal</keyword>
<accession>A0ABP3T7G1</accession>
<organism evidence="3 4">
    <name type="scientific">Marinobacterium maritimum</name>
    <dbReference type="NCBI Taxonomy" id="500162"/>
    <lineage>
        <taxon>Bacteria</taxon>
        <taxon>Pseudomonadati</taxon>
        <taxon>Pseudomonadota</taxon>
        <taxon>Gammaproteobacteria</taxon>
        <taxon>Oceanospirillales</taxon>
        <taxon>Oceanospirillaceae</taxon>
        <taxon>Marinobacterium</taxon>
    </lineage>
</organism>
<gene>
    <name evidence="3" type="ORF">GCM10009104_02660</name>
</gene>
<keyword evidence="1" id="KW-0472">Membrane</keyword>
<feature type="chain" id="PRO_5046264655" description="SPW repeat-containing protein" evidence="2">
    <location>
        <begin position="22"/>
        <end position="114"/>
    </location>
</feature>
<comment type="caution">
    <text evidence="3">The sequence shown here is derived from an EMBL/GenBank/DDBJ whole genome shotgun (WGS) entry which is preliminary data.</text>
</comment>
<dbReference type="RefSeq" id="WP_343801101.1">
    <property type="nucleotide sequence ID" value="NZ_BAAAET010000001.1"/>
</dbReference>
<evidence type="ECO:0000256" key="1">
    <source>
        <dbReference type="SAM" id="Phobius"/>
    </source>
</evidence>
<reference evidence="4" key="1">
    <citation type="journal article" date="2019" name="Int. J. Syst. Evol. Microbiol.">
        <title>The Global Catalogue of Microorganisms (GCM) 10K type strain sequencing project: providing services to taxonomists for standard genome sequencing and annotation.</title>
        <authorList>
            <consortium name="The Broad Institute Genomics Platform"/>
            <consortium name="The Broad Institute Genome Sequencing Center for Infectious Disease"/>
            <person name="Wu L."/>
            <person name="Ma J."/>
        </authorList>
    </citation>
    <scope>NUCLEOTIDE SEQUENCE [LARGE SCALE GENOMIC DNA]</scope>
    <source>
        <strain evidence="4">JCM 15134</strain>
    </source>
</reference>
<name>A0ABP3T7G1_9GAMM</name>
<keyword evidence="4" id="KW-1185">Reference proteome</keyword>
<proteinExistence type="predicted"/>
<evidence type="ECO:0008006" key="5">
    <source>
        <dbReference type="Google" id="ProtNLM"/>
    </source>
</evidence>
<feature type="transmembrane region" description="Helical" evidence="1">
    <location>
        <begin position="36"/>
        <end position="57"/>
    </location>
</feature>
<keyword evidence="1" id="KW-1133">Transmembrane helix</keyword>
<dbReference type="EMBL" id="BAAAET010000001">
    <property type="protein sequence ID" value="GAA0681481.1"/>
    <property type="molecule type" value="Genomic_DNA"/>
</dbReference>
<evidence type="ECO:0000313" key="3">
    <source>
        <dbReference type="EMBL" id="GAA0681481.1"/>
    </source>
</evidence>